<feature type="chain" id="PRO_5011629586" evidence="1">
    <location>
        <begin position="22"/>
        <end position="133"/>
    </location>
</feature>
<evidence type="ECO:0000313" key="3">
    <source>
        <dbReference type="Proteomes" id="UP000198977"/>
    </source>
</evidence>
<sequence length="133" mass="13781">MKLFNVLAVTLTLVGAQAATAGPVGIYDVVGANPGDGTAYEGAVAIKENGATYTVLWKIGEEEYIGTAIGAANLKGSTIFGEAGENDTALAVSYRSGESFGLALFVEQENGHWNGIWTYAGSDSIGSETWTPQ</sequence>
<name>A0A1I1SEY5_9RHOB</name>
<dbReference type="Proteomes" id="UP000198977">
    <property type="component" value="Unassembled WGS sequence"/>
</dbReference>
<gene>
    <name evidence="2" type="ORF">SAMN04488523_10110</name>
</gene>
<dbReference type="EMBL" id="FOMW01000001">
    <property type="protein sequence ID" value="SFD45011.1"/>
    <property type="molecule type" value="Genomic_DNA"/>
</dbReference>
<accession>A0A1I1SEY5</accession>
<organism evidence="2 3">
    <name type="scientific">Sulfitobacter brevis</name>
    <dbReference type="NCBI Taxonomy" id="74348"/>
    <lineage>
        <taxon>Bacteria</taxon>
        <taxon>Pseudomonadati</taxon>
        <taxon>Pseudomonadota</taxon>
        <taxon>Alphaproteobacteria</taxon>
        <taxon>Rhodobacterales</taxon>
        <taxon>Roseobacteraceae</taxon>
        <taxon>Sulfitobacter</taxon>
    </lineage>
</organism>
<protein>
    <submittedName>
        <fullName evidence="2">Uncharacterized protein</fullName>
    </submittedName>
</protein>
<dbReference type="OrthoDB" id="8373077at2"/>
<keyword evidence="1" id="KW-0732">Signal</keyword>
<evidence type="ECO:0000256" key="1">
    <source>
        <dbReference type="SAM" id="SignalP"/>
    </source>
</evidence>
<dbReference type="RefSeq" id="WP_093921792.1">
    <property type="nucleotide sequence ID" value="NZ_FOMW01000001.1"/>
</dbReference>
<proteinExistence type="predicted"/>
<feature type="signal peptide" evidence="1">
    <location>
        <begin position="1"/>
        <end position="21"/>
    </location>
</feature>
<evidence type="ECO:0000313" key="2">
    <source>
        <dbReference type="EMBL" id="SFD45011.1"/>
    </source>
</evidence>
<dbReference type="AlphaFoldDB" id="A0A1I1SEY5"/>
<keyword evidence="3" id="KW-1185">Reference proteome</keyword>
<reference evidence="2 3" key="1">
    <citation type="submission" date="2016-10" db="EMBL/GenBank/DDBJ databases">
        <authorList>
            <person name="de Groot N.N."/>
        </authorList>
    </citation>
    <scope>NUCLEOTIDE SEQUENCE [LARGE SCALE GENOMIC DNA]</scope>
    <source>
        <strain evidence="2 3">DSM 11443</strain>
    </source>
</reference>